<name>A0ABW0X5Q8_9ACTN</name>
<gene>
    <name evidence="2" type="ORF">ACFP3U_19305</name>
</gene>
<sequence>MDDDAVQLPEHLTIRVTHTDDPVAAVAGLEAWASREKYPNLMMMPPVFGSLERTDAGAWRVLDFHATTPQAARDDLGHTFRMWALAEPGTDQAADRELDEAERASYTAAYERLEWEALDEISAGGRDYRIFRAEQVLRSGPDGIEPPRPTDPDPAAVGEGCRLPSRIRGFVIDPAAGVTLVDGILRLDMMSLVPTGRFIPEDVRDEARLASHLHPNVLVLPVHCAVAEYREGRWGPMTGACETPQQARDTLAAYLREFAPRLDPHLGEEELARYAEAADRLDAERPNDLRAADRRFQLVRVEPVVRLGPDGPEPPRSTDWDPEPPLRVQEQRDREAGIFYGEDEDEDGEAGDD</sequence>
<comment type="caution">
    <text evidence="2">The sequence shown here is derived from an EMBL/GenBank/DDBJ whole genome shotgun (WGS) entry which is preliminary data.</text>
</comment>
<evidence type="ECO:0000313" key="2">
    <source>
        <dbReference type="EMBL" id="MFC5665120.1"/>
    </source>
</evidence>
<evidence type="ECO:0000256" key="1">
    <source>
        <dbReference type="SAM" id="MobiDB-lite"/>
    </source>
</evidence>
<feature type="compositionally biased region" description="Acidic residues" evidence="1">
    <location>
        <begin position="341"/>
        <end position="353"/>
    </location>
</feature>
<dbReference type="RefSeq" id="WP_380226808.1">
    <property type="nucleotide sequence ID" value="NZ_JBHSOF010000024.1"/>
</dbReference>
<accession>A0ABW0X5Q8</accession>
<dbReference type="Pfam" id="PF19379">
    <property type="entry name" value="DUF5954"/>
    <property type="match status" value="1"/>
</dbReference>
<organism evidence="2 3">
    <name type="scientific">Kitasatospora misakiensis</name>
    <dbReference type="NCBI Taxonomy" id="67330"/>
    <lineage>
        <taxon>Bacteria</taxon>
        <taxon>Bacillati</taxon>
        <taxon>Actinomycetota</taxon>
        <taxon>Actinomycetes</taxon>
        <taxon>Kitasatosporales</taxon>
        <taxon>Streptomycetaceae</taxon>
        <taxon>Kitasatospora</taxon>
    </lineage>
</organism>
<feature type="region of interest" description="Disordered" evidence="1">
    <location>
        <begin position="303"/>
        <end position="353"/>
    </location>
</feature>
<dbReference type="Proteomes" id="UP001595975">
    <property type="component" value="Unassembled WGS sequence"/>
</dbReference>
<proteinExistence type="predicted"/>
<keyword evidence="3" id="KW-1185">Reference proteome</keyword>
<dbReference type="EMBL" id="JBHSOF010000024">
    <property type="protein sequence ID" value="MFC5665120.1"/>
    <property type="molecule type" value="Genomic_DNA"/>
</dbReference>
<evidence type="ECO:0000313" key="3">
    <source>
        <dbReference type="Proteomes" id="UP001595975"/>
    </source>
</evidence>
<protein>
    <submittedName>
        <fullName evidence="2">DUF5954 family protein</fullName>
    </submittedName>
</protein>
<reference evidence="3" key="1">
    <citation type="journal article" date="2019" name="Int. J. Syst. Evol. Microbiol.">
        <title>The Global Catalogue of Microorganisms (GCM) 10K type strain sequencing project: providing services to taxonomists for standard genome sequencing and annotation.</title>
        <authorList>
            <consortium name="The Broad Institute Genomics Platform"/>
            <consortium name="The Broad Institute Genome Sequencing Center for Infectious Disease"/>
            <person name="Wu L."/>
            <person name="Ma J."/>
        </authorList>
    </citation>
    <scope>NUCLEOTIDE SEQUENCE [LARGE SCALE GENOMIC DNA]</scope>
    <source>
        <strain evidence="3">CGMCC 4.1437</strain>
    </source>
</reference>
<dbReference type="InterPro" id="IPR045998">
    <property type="entry name" value="DUF5954"/>
</dbReference>